<dbReference type="OrthoDB" id="3406076at2"/>
<evidence type="ECO:0008006" key="6">
    <source>
        <dbReference type="Google" id="ProtNLM"/>
    </source>
</evidence>
<feature type="transmembrane region" description="Helical" evidence="2">
    <location>
        <begin position="389"/>
        <end position="408"/>
    </location>
</feature>
<feature type="chain" id="PRO_5039574085" description="MYXO-CTERM domain-containing protein" evidence="3">
    <location>
        <begin position="29"/>
        <end position="418"/>
    </location>
</feature>
<dbReference type="RefSeq" id="WP_091609091.1">
    <property type="nucleotide sequence ID" value="NZ_FMCX01000003.1"/>
</dbReference>
<evidence type="ECO:0000313" key="5">
    <source>
        <dbReference type="Proteomes" id="UP000199504"/>
    </source>
</evidence>
<name>A0A1C4XLA9_9ACTN</name>
<feature type="compositionally biased region" description="Basic and acidic residues" evidence="1">
    <location>
        <begin position="86"/>
        <end position="165"/>
    </location>
</feature>
<keyword evidence="2" id="KW-1133">Transmembrane helix</keyword>
<evidence type="ECO:0000256" key="3">
    <source>
        <dbReference type="SAM" id="SignalP"/>
    </source>
</evidence>
<proteinExistence type="predicted"/>
<accession>A0A1C4XLA9</accession>
<reference evidence="5" key="1">
    <citation type="submission" date="2016-06" db="EMBL/GenBank/DDBJ databases">
        <authorList>
            <person name="Varghese N."/>
            <person name="Submissions Spin"/>
        </authorList>
    </citation>
    <scope>NUCLEOTIDE SEQUENCE [LARGE SCALE GENOMIC DNA]</scope>
    <source>
        <strain evidence="5">DSM 44830</strain>
    </source>
</reference>
<organism evidence="4 5">
    <name type="scientific">Micromonospora mirobrigensis</name>
    <dbReference type="NCBI Taxonomy" id="262898"/>
    <lineage>
        <taxon>Bacteria</taxon>
        <taxon>Bacillati</taxon>
        <taxon>Actinomycetota</taxon>
        <taxon>Actinomycetes</taxon>
        <taxon>Micromonosporales</taxon>
        <taxon>Micromonosporaceae</taxon>
        <taxon>Micromonospora</taxon>
    </lineage>
</organism>
<evidence type="ECO:0000313" key="4">
    <source>
        <dbReference type="EMBL" id="SCF09224.1"/>
    </source>
</evidence>
<dbReference type="STRING" id="262898.GA0070564_103180"/>
<keyword evidence="5" id="KW-1185">Reference proteome</keyword>
<keyword evidence="3" id="KW-0732">Signal</keyword>
<evidence type="ECO:0000256" key="2">
    <source>
        <dbReference type="SAM" id="Phobius"/>
    </source>
</evidence>
<feature type="compositionally biased region" description="Basic and acidic residues" evidence="1">
    <location>
        <begin position="197"/>
        <end position="319"/>
    </location>
</feature>
<protein>
    <recommendedName>
        <fullName evidence="6">MYXO-CTERM domain-containing protein</fullName>
    </recommendedName>
</protein>
<feature type="region of interest" description="Disordered" evidence="1">
    <location>
        <begin position="86"/>
        <end position="328"/>
    </location>
</feature>
<evidence type="ECO:0000256" key="1">
    <source>
        <dbReference type="SAM" id="MobiDB-lite"/>
    </source>
</evidence>
<feature type="signal peptide" evidence="3">
    <location>
        <begin position="1"/>
        <end position="28"/>
    </location>
</feature>
<gene>
    <name evidence="4" type="ORF">GA0070564_103180</name>
</gene>
<dbReference type="EMBL" id="FMCX01000003">
    <property type="protein sequence ID" value="SCF09224.1"/>
    <property type="molecule type" value="Genomic_DNA"/>
</dbReference>
<keyword evidence="2" id="KW-0472">Membrane</keyword>
<keyword evidence="2" id="KW-0812">Transmembrane</keyword>
<sequence>MAKKMLGKVVAGAALGGASLLVFTPGIAAADGHHDSEDRDGKVYANPHVVRAGDEVKLFEVCSEPQEHAFVWSKVTGKVKLHEVREDADHRDWRDEEGRGDEGREEQGKDEHGKQDEHGKDEQGKGEQGKKDEHGKDEQGKGEQGKKDEQGKDEKGKGEEGREQPSEGDQGPWNGAGKPEALGGQGAGAAADGSAEDEGHKPEWKGNESYGEDKGREDMKGHESYGQDEKSYGDEWNKGHESYGQDEKSYGDEWNKGHESYGQDEKSYGDEWNKGHESYGQDEKSYGDEWNKGHESYGEDEKSYGEDKGHESMKGHESYGQDEDSYGEDGWEHGREFVYYGEARVDEHAKPGRYDLEGSCGEGELVVLPRGPVDGGDGGMTTTGVDKGLATGGAGMLGAAALGGIVLMRRRRTDGSLV</sequence>
<dbReference type="AlphaFoldDB" id="A0A1C4XLA9"/>
<dbReference type="Proteomes" id="UP000199504">
    <property type="component" value="Unassembled WGS sequence"/>
</dbReference>